<dbReference type="GO" id="GO:0031588">
    <property type="term" value="C:nucleotide-activated protein kinase complex"/>
    <property type="evidence" value="ECO:0007669"/>
    <property type="project" value="TreeGrafter"/>
</dbReference>
<dbReference type="GO" id="GO:0019901">
    <property type="term" value="F:protein kinase binding"/>
    <property type="evidence" value="ECO:0007669"/>
    <property type="project" value="TreeGrafter"/>
</dbReference>
<feature type="domain" description="CBS" evidence="5">
    <location>
        <begin position="213"/>
        <end position="266"/>
    </location>
</feature>
<dbReference type="InterPro" id="IPR046342">
    <property type="entry name" value="CBS_dom_sf"/>
</dbReference>
<evidence type="ECO:0000259" key="5">
    <source>
        <dbReference type="PROSITE" id="PS51371"/>
    </source>
</evidence>
<evidence type="ECO:0000256" key="4">
    <source>
        <dbReference type="PROSITE-ProRule" id="PRU00703"/>
    </source>
</evidence>
<dbReference type="AlphaFoldDB" id="A0A9W8DXH3"/>
<dbReference type="Gene3D" id="3.10.580.10">
    <property type="entry name" value="CBS-domain"/>
    <property type="match status" value="2"/>
</dbReference>
<dbReference type="Proteomes" id="UP001150538">
    <property type="component" value="Unassembled WGS sequence"/>
</dbReference>
<dbReference type="EMBL" id="JANBPU010000002">
    <property type="protein sequence ID" value="KAJ1921955.1"/>
    <property type="molecule type" value="Genomic_DNA"/>
</dbReference>
<dbReference type="PROSITE" id="PS51371">
    <property type="entry name" value="CBS"/>
    <property type="match status" value="2"/>
</dbReference>
<keyword evidence="2" id="KW-0677">Repeat</keyword>
<comment type="caution">
    <text evidence="6">The sequence shown here is derived from an EMBL/GenBank/DDBJ whole genome shotgun (WGS) entry which is preliminary data.</text>
</comment>
<keyword evidence="7" id="KW-1185">Reference proteome</keyword>
<protein>
    <submittedName>
        <fullName evidence="6">AMP-activated serine/threonine-protein kinase regulatory subunit</fullName>
    </submittedName>
</protein>
<sequence length="266" mass="29872">MAGIDSTPMWDSEISAYAGMLTTTDLVNLIQYYYANFSLTEALDNLNGIQLDNYQELLKRYRSRTTNTLCANPLETIYDISRRLLSTDYSALALVDEDKETGGDVVVSMLSIYQILNFMAMNFTERKLLKQYSLYDLNIGTYGNLVTAKEDMPVIEIIKLFVENNISVVPILNDEGAVVNAFAESDIMQLIREGLLANLDMPVSKAIEHRPEDYPGVHTCKSTDTLFSVLGIIRKTQLQRLIVVDDDTIPQGVITLSDVLRAFISE</sequence>
<evidence type="ECO:0000256" key="3">
    <source>
        <dbReference type="ARBA" id="ARBA00023122"/>
    </source>
</evidence>
<evidence type="ECO:0000313" key="6">
    <source>
        <dbReference type="EMBL" id="KAJ1921955.1"/>
    </source>
</evidence>
<organism evidence="6 7">
    <name type="scientific">Mycoemilia scoparia</name>
    <dbReference type="NCBI Taxonomy" id="417184"/>
    <lineage>
        <taxon>Eukaryota</taxon>
        <taxon>Fungi</taxon>
        <taxon>Fungi incertae sedis</taxon>
        <taxon>Zoopagomycota</taxon>
        <taxon>Kickxellomycotina</taxon>
        <taxon>Kickxellomycetes</taxon>
        <taxon>Kickxellales</taxon>
        <taxon>Kickxellaceae</taxon>
        <taxon>Mycoemilia</taxon>
    </lineage>
</organism>
<dbReference type="InterPro" id="IPR000644">
    <property type="entry name" value="CBS_dom"/>
</dbReference>
<evidence type="ECO:0000313" key="7">
    <source>
        <dbReference type="Proteomes" id="UP001150538"/>
    </source>
</evidence>
<dbReference type="GO" id="GO:0005737">
    <property type="term" value="C:cytoplasm"/>
    <property type="evidence" value="ECO:0007669"/>
    <property type="project" value="TreeGrafter"/>
</dbReference>
<accession>A0A9W8DXH3</accession>
<dbReference type="OrthoDB" id="286637at2759"/>
<feature type="domain" description="CBS" evidence="5">
    <location>
        <begin position="139"/>
        <end position="201"/>
    </location>
</feature>
<reference evidence="6" key="1">
    <citation type="submission" date="2022-07" db="EMBL/GenBank/DDBJ databases">
        <title>Phylogenomic reconstructions and comparative analyses of Kickxellomycotina fungi.</title>
        <authorList>
            <person name="Reynolds N.K."/>
            <person name="Stajich J.E."/>
            <person name="Barry K."/>
            <person name="Grigoriev I.V."/>
            <person name="Crous P."/>
            <person name="Smith M.E."/>
        </authorList>
    </citation>
    <scope>NUCLEOTIDE SEQUENCE</scope>
    <source>
        <strain evidence="6">NBRC 100468</strain>
    </source>
</reference>
<dbReference type="GO" id="GO:0016208">
    <property type="term" value="F:AMP binding"/>
    <property type="evidence" value="ECO:0007669"/>
    <property type="project" value="TreeGrafter"/>
</dbReference>
<dbReference type="InterPro" id="IPR050511">
    <property type="entry name" value="AMPK_gamma/SDS23_families"/>
</dbReference>
<keyword evidence="3 4" id="KW-0129">CBS domain</keyword>
<gene>
    <name evidence="6" type="primary">SNF4</name>
    <name evidence="6" type="ORF">H4219_000302</name>
</gene>
<dbReference type="PANTHER" id="PTHR13780:SF35">
    <property type="entry name" value="LD22662P"/>
    <property type="match status" value="1"/>
</dbReference>
<name>A0A9W8DXH3_9FUNG</name>
<dbReference type="PANTHER" id="PTHR13780">
    <property type="entry name" value="AMP-ACTIVATED PROTEIN KINASE, GAMMA REGULATORY SUBUNIT"/>
    <property type="match status" value="1"/>
</dbReference>
<proteinExistence type="inferred from homology"/>
<dbReference type="GO" id="GO:0005634">
    <property type="term" value="C:nucleus"/>
    <property type="evidence" value="ECO:0007669"/>
    <property type="project" value="TreeGrafter"/>
</dbReference>
<evidence type="ECO:0000256" key="1">
    <source>
        <dbReference type="ARBA" id="ARBA00006750"/>
    </source>
</evidence>
<comment type="similarity">
    <text evidence="1">Belongs to the 5'-AMP-activated protein kinase gamma subunit family.</text>
</comment>
<dbReference type="Pfam" id="PF00571">
    <property type="entry name" value="CBS"/>
    <property type="match status" value="2"/>
</dbReference>
<evidence type="ECO:0000256" key="2">
    <source>
        <dbReference type="ARBA" id="ARBA00022737"/>
    </source>
</evidence>
<dbReference type="SMART" id="SM00116">
    <property type="entry name" value="CBS"/>
    <property type="match status" value="3"/>
</dbReference>
<dbReference type="GO" id="GO:0019887">
    <property type="term" value="F:protein kinase regulator activity"/>
    <property type="evidence" value="ECO:0007669"/>
    <property type="project" value="TreeGrafter"/>
</dbReference>
<dbReference type="SUPFAM" id="SSF54631">
    <property type="entry name" value="CBS-domain pair"/>
    <property type="match status" value="2"/>
</dbReference>